<protein>
    <submittedName>
        <fullName evidence="4 7">Uncharacterized protein</fullName>
    </submittedName>
</protein>
<organism evidence="5 7">
    <name type="scientific">Dracunculus medinensis</name>
    <name type="common">Guinea worm</name>
    <dbReference type="NCBI Taxonomy" id="318479"/>
    <lineage>
        <taxon>Eukaryota</taxon>
        <taxon>Metazoa</taxon>
        <taxon>Ecdysozoa</taxon>
        <taxon>Nematoda</taxon>
        <taxon>Chromadorea</taxon>
        <taxon>Rhabditida</taxon>
        <taxon>Spirurina</taxon>
        <taxon>Dracunculoidea</taxon>
        <taxon>Dracunculidae</taxon>
        <taxon>Dracunculus</taxon>
    </lineage>
</organism>
<proteinExistence type="inferred from homology"/>
<name>A0A0N4UP34_DRAME</name>
<dbReference type="EMBL" id="UYYG01000123">
    <property type="protein sequence ID" value="VDN53351.1"/>
    <property type="molecule type" value="Genomic_DNA"/>
</dbReference>
<evidence type="ECO:0000313" key="7">
    <source>
        <dbReference type="WBParaSite" id="DME_0000970201-mRNA-1"/>
    </source>
</evidence>
<comment type="similarity">
    <text evidence="1">Belongs to the OPA3 family.</text>
</comment>
<keyword evidence="2" id="KW-0175">Coiled coil</keyword>
<evidence type="ECO:0000256" key="2">
    <source>
        <dbReference type="ARBA" id="ARBA00023054"/>
    </source>
</evidence>
<dbReference type="Proteomes" id="UP000038040">
    <property type="component" value="Unplaced"/>
</dbReference>
<reference evidence="7" key="1">
    <citation type="submission" date="2017-02" db="UniProtKB">
        <authorList>
            <consortium name="WormBaseParasite"/>
        </authorList>
    </citation>
    <scope>IDENTIFICATION</scope>
</reference>
<dbReference type="Pfam" id="PF07047">
    <property type="entry name" value="OPA3"/>
    <property type="match status" value="1"/>
</dbReference>
<dbReference type="GO" id="GO:0005739">
    <property type="term" value="C:mitochondrion"/>
    <property type="evidence" value="ECO:0007669"/>
    <property type="project" value="TreeGrafter"/>
</dbReference>
<dbReference type="Proteomes" id="UP000274756">
    <property type="component" value="Unassembled WGS sequence"/>
</dbReference>
<reference evidence="4 6" key="2">
    <citation type="submission" date="2018-11" db="EMBL/GenBank/DDBJ databases">
        <authorList>
            <consortium name="Pathogen Informatics"/>
        </authorList>
    </citation>
    <scope>NUCLEOTIDE SEQUENCE [LARGE SCALE GENOMIC DNA]</scope>
</reference>
<evidence type="ECO:0000313" key="6">
    <source>
        <dbReference type="Proteomes" id="UP000274756"/>
    </source>
</evidence>
<dbReference type="PANTHER" id="PTHR12499:SF0">
    <property type="entry name" value="OPTIC ATROPHY 3 PROTEIN"/>
    <property type="match status" value="1"/>
</dbReference>
<sequence length="138" mass="15668">MRLRLIGKIIAFFQVLLRSLSRPFSNVITNLATNHPKLRSLIFIPAGRALIRLTIRLRMQNLGFGKPATVADVTETAAAEIANFILFVSLSLAVFYMSKWVTPETAKKSDFEKAIAVIIFLKNSFIQYVVVYEEYQIK</sequence>
<feature type="chain" id="PRO_5033720990" evidence="3">
    <location>
        <begin position="22"/>
        <end position="138"/>
    </location>
</feature>
<evidence type="ECO:0000256" key="3">
    <source>
        <dbReference type="SAM" id="SignalP"/>
    </source>
</evidence>
<dbReference type="OrthoDB" id="2129069at2759"/>
<dbReference type="WBParaSite" id="DME_0000970201-mRNA-1">
    <property type="protein sequence ID" value="DME_0000970201-mRNA-1"/>
    <property type="gene ID" value="DME_0000970201"/>
</dbReference>
<accession>A0A0N4UP34</accession>
<dbReference type="InterPro" id="IPR010754">
    <property type="entry name" value="OPA3-like"/>
</dbReference>
<dbReference type="GO" id="GO:0019216">
    <property type="term" value="P:regulation of lipid metabolic process"/>
    <property type="evidence" value="ECO:0007669"/>
    <property type="project" value="TreeGrafter"/>
</dbReference>
<evidence type="ECO:0000313" key="4">
    <source>
        <dbReference type="EMBL" id="VDN53351.1"/>
    </source>
</evidence>
<keyword evidence="6" id="KW-1185">Reference proteome</keyword>
<dbReference type="STRING" id="318479.A0A0N4UP34"/>
<feature type="signal peptide" evidence="3">
    <location>
        <begin position="1"/>
        <end position="21"/>
    </location>
</feature>
<evidence type="ECO:0000256" key="1">
    <source>
        <dbReference type="ARBA" id="ARBA00007584"/>
    </source>
</evidence>
<gene>
    <name evidence="4" type="ORF">DME_LOCUS3324</name>
</gene>
<keyword evidence="3" id="KW-0732">Signal</keyword>
<dbReference type="AlphaFoldDB" id="A0A0N4UP34"/>
<evidence type="ECO:0000313" key="5">
    <source>
        <dbReference type="Proteomes" id="UP000038040"/>
    </source>
</evidence>
<dbReference type="PANTHER" id="PTHR12499">
    <property type="entry name" value="OPTIC ATROPHY 3 PROTEIN OPA3"/>
    <property type="match status" value="1"/>
</dbReference>